<evidence type="ECO:0000256" key="1">
    <source>
        <dbReference type="SAM" id="MobiDB-lite"/>
    </source>
</evidence>
<feature type="region of interest" description="Disordered" evidence="1">
    <location>
        <begin position="587"/>
        <end position="609"/>
    </location>
</feature>
<feature type="compositionally biased region" description="Basic and acidic residues" evidence="1">
    <location>
        <begin position="675"/>
        <end position="688"/>
    </location>
</feature>
<feature type="compositionally biased region" description="Polar residues" evidence="1">
    <location>
        <begin position="652"/>
        <end position="661"/>
    </location>
</feature>
<evidence type="ECO:0000313" key="4">
    <source>
        <dbReference type="Proteomes" id="UP000030686"/>
    </source>
</evidence>
<feature type="compositionally biased region" description="Polar residues" evidence="1">
    <location>
        <begin position="286"/>
        <end position="328"/>
    </location>
</feature>
<feature type="region of interest" description="Disordered" evidence="1">
    <location>
        <begin position="232"/>
        <end position="363"/>
    </location>
</feature>
<protein>
    <submittedName>
        <fullName evidence="3">Helix-loop-helix DNA-binding</fullName>
    </submittedName>
</protein>
<feature type="domain" description="BHLH" evidence="2">
    <location>
        <begin position="550"/>
        <end position="627"/>
    </location>
</feature>
<feature type="region of interest" description="Disordered" evidence="1">
    <location>
        <begin position="40"/>
        <end position="60"/>
    </location>
</feature>
<feature type="compositionally biased region" description="Polar residues" evidence="1">
    <location>
        <begin position="431"/>
        <end position="440"/>
    </location>
</feature>
<organism evidence="3 4">
    <name type="scientific">Penicillium roqueforti (strain FM164)</name>
    <dbReference type="NCBI Taxonomy" id="1365484"/>
    <lineage>
        <taxon>Eukaryota</taxon>
        <taxon>Fungi</taxon>
        <taxon>Dikarya</taxon>
        <taxon>Ascomycota</taxon>
        <taxon>Pezizomycotina</taxon>
        <taxon>Eurotiomycetes</taxon>
        <taxon>Eurotiomycetidae</taxon>
        <taxon>Eurotiales</taxon>
        <taxon>Aspergillaceae</taxon>
        <taxon>Penicillium</taxon>
    </lineage>
</organism>
<dbReference type="InterPro" id="IPR011598">
    <property type="entry name" value="bHLH_dom"/>
</dbReference>
<feature type="compositionally biased region" description="Polar residues" evidence="1">
    <location>
        <begin position="46"/>
        <end position="60"/>
    </location>
</feature>
<feature type="compositionally biased region" description="Pro residues" evidence="1">
    <location>
        <begin position="337"/>
        <end position="348"/>
    </location>
</feature>
<dbReference type="OrthoDB" id="5344169at2759"/>
<name>W6QHZ6_PENRF</name>
<keyword evidence="3" id="KW-0238">DNA-binding</keyword>
<dbReference type="STRING" id="1365484.W6QHZ6"/>
<dbReference type="PROSITE" id="PS50888">
    <property type="entry name" value="BHLH"/>
    <property type="match status" value="1"/>
</dbReference>
<feature type="compositionally biased region" description="Polar residues" evidence="1">
    <location>
        <begin position="257"/>
        <end position="267"/>
    </location>
</feature>
<dbReference type="SMART" id="SM00353">
    <property type="entry name" value="HLH"/>
    <property type="match status" value="1"/>
</dbReference>
<dbReference type="Pfam" id="PF00010">
    <property type="entry name" value="HLH"/>
    <property type="match status" value="1"/>
</dbReference>
<dbReference type="GO" id="GO:0046983">
    <property type="term" value="F:protein dimerization activity"/>
    <property type="evidence" value="ECO:0007669"/>
    <property type="project" value="InterPro"/>
</dbReference>
<dbReference type="EMBL" id="HG792018">
    <property type="protein sequence ID" value="CDM35636.1"/>
    <property type="molecule type" value="Genomic_DNA"/>
</dbReference>
<evidence type="ECO:0000259" key="2">
    <source>
        <dbReference type="PROSITE" id="PS50888"/>
    </source>
</evidence>
<dbReference type="AlphaFoldDB" id="W6QHZ6"/>
<dbReference type="OMA" id="EQDMAFT"/>
<reference evidence="3" key="1">
    <citation type="journal article" date="2014" name="Nat. Commun.">
        <title>Multiple recent horizontal transfers of a large genomic region in cheese making fungi.</title>
        <authorList>
            <person name="Cheeseman K."/>
            <person name="Ropars J."/>
            <person name="Renault P."/>
            <person name="Dupont J."/>
            <person name="Gouzy J."/>
            <person name="Branca A."/>
            <person name="Abraham A.L."/>
            <person name="Ceppi M."/>
            <person name="Conseiller E."/>
            <person name="Debuchy R."/>
            <person name="Malagnac F."/>
            <person name="Goarin A."/>
            <person name="Silar P."/>
            <person name="Lacoste S."/>
            <person name="Sallet E."/>
            <person name="Bensimon A."/>
            <person name="Giraud T."/>
            <person name="Brygoo Y."/>
        </authorList>
    </citation>
    <scope>NUCLEOTIDE SEQUENCE [LARGE SCALE GENOMIC DNA]</scope>
    <source>
        <strain evidence="3">FM164</strain>
    </source>
</reference>
<accession>W6QHZ6</accession>
<feature type="region of interest" description="Disordered" evidence="1">
    <location>
        <begin position="643"/>
        <end position="688"/>
    </location>
</feature>
<evidence type="ECO:0000313" key="3">
    <source>
        <dbReference type="EMBL" id="CDM35636.1"/>
    </source>
</evidence>
<proteinExistence type="predicted"/>
<feature type="region of interest" description="Disordered" evidence="1">
    <location>
        <begin position="409"/>
        <end position="509"/>
    </location>
</feature>
<gene>
    <name evidence="3" type="ORF">PROQFM164_S04g000517</name>
</gene>
<dbReference type="GO" id="GO:0003677">
    <property type="term" value="F:DNA binding"/>
    <property type="evidence" value="ECO:0007669"/>
    <property type="project" value="UniProtKB-KW"/>
</dbReference>
<dbReference type="Gene3D" id="4.10.280.10">
    <property type="entry name" value="Helix-loop-helix DNA-binding domain"/>
    <property type="match status" value="1"/>
</dbReference>
<dbReference type="Proteomes" id="UP000030686">
    <property type="component" value="Unassembled WGS sequence"/>
</dbReference>
<sequence length="688" mass="75270">MEQPAMSWPEQLHENNLISAPGEEEFSNLFDFNIPFPEIEHGPGTGNMQHSHSLPTSTGPDSDMAHLRSHGMQYSGQMEGLMDFNDNAQSHTNHGNSMPYSTPHMTPGFCAQQPSPMSQPPTHQHYMQGHNMIPPTPNSIEMHGNTARYPHRVDETDMYDGYSRMNEEQALYTPLISPAMTPLENQFRLPEYTIPGEYFTPLTSPALEAQNSESNSYQYHARQVSDMGFVPTTTEVNPLPGSSAPPSPSIIRKPNTRQRPSTANRLNNTRKVKQSPIIRAQRKRSTLATNSEEFYNSLTQEMNSTKPQNQDIRSLQLSSNEGSGQDSVSPEPLSEPMMPPPALPPPRMSPAIAPHVQSSSPGTAATPALLMRIQRNQHSQDPAGQFRGQAQLAEPEFPDDIMEDISLPEAAAPSQLRPRPNRIDTAVRTPSIPTNGTPFLSPSAHDKPLSASLAPSPRTTAMPSPSGPVPRKSDTRAASNRKRPSLSSTQASPQLRPKISPSIQPLMKGNEGMSQDALYLASKSNYQHILDGTLPSGVSYPEALAENLSSKRTNHKLAEQGRRNRINNALKEIELLIPQEFIDARSAKDAAESGGKANEKEKEKEKANQAISKATAVEMAIDYIKALKMTLDATNAKLAAAEAKLSDKPYKESSTSASIVQSEKAPNDVANSETKNSEMKSSETKSSP</sequence>
<keyword evidence="4" id="KW-1185">Reference proteome</keyword>
<dbReference type="InterPro" id="IPR036638">
    <property type="entry name" value="HLH_DNA-bd_sf"/>
</dbReference>
<dbReference type="SUPFAM" id="SSF47459">
    <property type="entry name" value="HLH, helix-loop-helix DNA-binding domain"/>
    <property type="match status" value="1"/>
</dbReference>
<dbReference type="CDD" id="cd11392">
    <property type="entry name" value="bHLH_ScPHO4_like"/>
    <property type="match status" value="1"/>
</dbReference>
<feature type="compositionally biased region" description="Basic and acidic residues" evidence="1">
    <location>
        <begin position="587"/>
        <end position="607"/>
    </location>
</feature>